<proteinExistence type="predicted"/>
<dbReference type="AlphaFoldDB" id="A0A0V0HAB0"/>
<name>A0A0V0HAB0_SOLCH</name>
<protein>
    <submittedName>
        <fullName evidence="1">Putative ovule protein</fullName>
    </submittedName>
</protein>
<organism evidence="1">
    <name type="scientific">Solanum chacoense</name>
    <name type="common">Chaco potato</name>
    <dbReference type="NCBI Taxonomy" id="4108"/>
    <lineage>
        <taxon>Eukaryota</taxon>
        <taxon>Viridiplantae</taxon>
        <taxon>Streptophyta</taxon>
        <taxon>Embryophyta</taxon>
        <taxon>Tracheophyta</taxon>
        <taxon>Spermatophyta</taxon>
        <taxon>Magnoliopsida</taxon>
        <taxon>eudicotyledons</taxon>
        <taxon>Gunneridae</taxon>
        <taxon>Pentapetalae</taxon>
        <taxon>asterids</taxon>
        <taxon>lamiids</taxon>
        <taxon>Solanales</taxon>
        <taxon>Solanaceae</taxon>
        <taxon>Solanoideae</taxon>
        <taxon>Solaneae</taxon>
        <taxon>Solanum</taxon>
    </lineage>
</organism>
<accession>A0A0V0HAB0</accession>
<dbReference type="EMBL" id="GEDG01022943">
    <property type="protein sequence ID" value="JAP17107.1"/>
    <property type="molecule type" value="Transcribed_RNA"/>
</dbReference>
<evidence type="ECO:0000313" key="1">
    <source>
        <dbReference type="EMBL" id="JAP17107.1"/>
    </source>
</evidence>
<reference evidence="1" key="1">
    <citation type="submission" date="2015-12" db="EMBL/GenBank/DDBJ databases">
        <title>Gene expression during late stages of embryo sac development: a critical building block for successful pollen-pistil interactions.</title>
        <authorList>
            <person name="Liu Y."/>
            <person name="Joly V."/>
            <person name="Sabar M."/>
            <person name="Matton D.P."/>
        </authorList>
    </citation>
    <scope>NUCLEOTIDE SEQUENCE</scope>
</reference>
<sequence>MSLCKSVLILWPSSQAFHYLSLLNIVIIEMDHNHVELLPLLLLLFNPLHVKLLSSLFKWTGVSLPCP</sequence>